<name>A0AAE0ES17_9CHLO</name>
<dbReference type="EMBL" id="LGRX02034202">
    <property type="protein sequence ID" value="KAK3238476.1"/>
    <property type="molecule type" value="Genomic_DNA"/>
</dbReference>
<dbReference type="AlphaFoldDB" id="A0AAE0ES17"/>
<proteinExistence type="predicted"/>
<gene>
    <name evidence="2" type="ORF">CYMTET_51515</name>
</gene>
<organism evidence="2 3">
    <name type="scientific">Cymbomonas tetramitiformis</name>
    <dbReference type="NCBI Taxonomy" id="36881"/>
    <lineage>
        <taxon>Eukaryota</taxon>
        <taxon>Viridiplantae</taxon>
        <taxon>Chlorophyta</taxon>
        <taxon>Pyramimonadophyceae</taxon>
        <taxon>Pyramimonadales</taxon>
        <taxon>Pyramimonadaceae</taxon>
        <taxon>Cymbomonas</taxon>
    </lineage>
</organism>
<dbReference type="Proteomes" id="UP001190700">
    <property type="component" value="Unassembled WGS sequence"/>
</dbReference>
<reference evidence="2 3" key="1">
    <citation type="journal article" date="2015" name="Genome Biol. Evol.">
        <title>Comparative Genomics of a Bacterivorous Green Alga Reveals Evolutionary Causalities and Consequences of Phago-Mixotrophic Mode of Nutrition.</title>
        <authorList>
            <person name="Burns J.A."/>
            <person name="Paasch A."/>
            <person name="Narechania A."/>
            <person name="Kim E."/>
        </authorList>
    </citation>
    <scope>NUCLEOTIDE SEQUENCE [LARGE SCALE GENOMIC DNA]</scope>
    <source>
        <strain evidence="2 3">PLY_AMNH</strain>
    </source>
</reference>
<comment type="caution">
    <text evidence="2">The sequence shown here is derived from an EMBL/GenBank/DDBJ whole genome shotgun (WGS) entry which is preliminary data.</text>
</comment>
<accession>A0AAE0ES17</accession>
<keyword evidence="3" id="KW-1185">Reference proteome</keyword>
<evidence type="ECO:0000256" key="1">
    <source>
        <dbReference type="SAM" id="MobiDB-lite"/>
    </source>
</evidence>
<sequence length="249" mass="25835">MHGPDGLAYSHGAPGGSAPVSMYHLGVEPADADESEGYDSDEADRKFDEKLAVDRAAYFAGDVVAAAPAVGGRACGVGQSAFASYVPTKWLLVSTMLLCVTAVGALQASSGFQTGGAYPPAGFHKEWGIPLERTRERFVAGGASHYPNPPPFDDAPPPQLDDLADFLTVALEPDVLAAYQRGFLAALRLRDSPQEVPGAGGTAAGDAPRTVVPPSGGEIYELTSENYVPEDEDEAATVTAGADSEHSEI</sequence>
<evidence type="ECO:0000313" key="3">
    <source>
        <dbReference type="Proteomes" id="UP001190700"/>
    </source>
</evidence>
<evidence type="ECO:0000313" key="2">
    <source>
        <dbReference type="EMBL" id="KAK3238476.1"/>
    </source>
</evidence>
<feature type="region of interest" description="Disordered" evidence="1">
    <location>
        <begin position="229"/>
        <end position="249"/>
    </location>
</feature>
<protein>
    <submittedName>
        <fullName evidence="2">Uncharacterized protein</fullName>
    </submittedName>
</protein>